<evidence type="ECO:0000313" key="2">
    <source>
        <dbReference type="Proteomes" id="UP000275676"/>
    </source>
</evidence>
<dbReference type="EMBL" id="LR134156">
    <property type="protein sequence ID" value="VEA77406.1"/>
    <property type="molecule type" value="Genomic_DNA"/>
</dbReference>
<protein>
    <submittedName>
        <fullName evidence="1">Aminopeptidase</fullName>
    </submittedName>
</protein>
<name>A0A3S4G7Z3_SALER</name>
<gene>
    <name evidence="1" type="ORF">NCTC10047_03319</name>
</gene>
<dbReference type="Proteomes" id="UP000275676">
    <property type="component" value="Chromosome"/>
</dbReference>
<keyword evidence="1" id="KW-0031">Aminopeptidase</keyword>
<keyword evidence="1" id="KW-0645">Protease</keyword>
<proteinExistence type="predicted"/>
<accession>A0A3S4G7Z3</accession>
<dbReference type="GO" id="GO:0004177">
    <property type="term" value="F:aminopeptidase activity"/>
    <property type="evidence" value="ECO:0007669"/>
    <property type="project" value="UniProtKB-KW"/>
</dbReference>
<keyword evidence="1" id="KW-0378">Hydrolase</keyword>
<dbReference type="AlphaFoldDB" id="A0A3S4G7Z3"/>
<sequence length="58" mass="6662">MNNTYLYGEMFSESILTSYRIYGDRKSLLTPLIILHGGPSGGFDYLLNYRHLLMTGAW</sequence>
<reference evidence="1 2" key="1">
    <citation type="submission" date="2018-12" db="EMBL/GenBank/DDBJ databases">
        <authorList>
            <consortium name="Pathogen Informatics"/>
        </authorList>
    </citation>
    <scope>NUCLEOTIDE SEQUENCE [LARGE SCALE GENOMIC DNA]</scope>
    <source>
        <strain evidence="1 2">NCTC10047</strain>
    </source>
</reference>
<organism evidence="1 2">
    <name type="scientific">Salmonella enterica subsp. arizonae</name>
    <dbReference type="NCBI Taxonomy" id="59203"/>
    <lineage>
        <taxon>Bacteria</taxon>
        <taxon>Pseudomonadati</taxon>
        <taxon>Pseudomonadota</taxon>
        <taxon>Gammaproteobacteria</taxon>
        <taxon>Enterobacterales</taxon>
        <taxon>Enterobacteriaceae</taxon>
        <taxon>Salmonella</taxon>
    </lineage>
</organism>
<evidence type="ECO:0000313" key="1">
    <source>
        <dbReference type="EMBL" id="VEA77406.1"/>
    </source>
</evidence>